<accession>A0A4Y2U9V4</accession>
<protein>
    <submittedName>
        <fullName evidence="1">Uncharacterized protein</fullName>
    </submittedName>
</protein>
<evidence type="ECO:0000313" key="2">
    <source>
        <dbReference type="Proteomes" id="UP000499080"/>
    </source>
</evidence>
<comment type="caution">
    <text evidence="1">The sequence shown here is derived from an EMBL/GenBank/DDBJ whole genome shotgun (WGS) entry which is preliminary data.</text>
</comment>
<gene>
    <name evidence="1" type="ORF">AVEN_265876_1</name>
</gene>
<name>A0A4Y2U9V4_ARAVE</name>
<dbReference type="Proteomes" id="UP000499080">
    <property type="component" value="Unassembled WGS sequence"/>
</dbReference>
<dbReference type="AlphaFoldDB" id="A0A4Y2U9V4"/>
<proteinExistence type="predicted"/>
<dbReference type="EMBL" id="BGPR01034872">
    <property type="protein sequence ID" value="GBO09422.1"/>
    <property type="molecule type" value="Genomic_DNA"/>
</dbReference>
<sequence length="157" mass="18064">MDKNSEILCFLSLKGLLQNTTNPKKLDREILEKNVLYAVSTRLCYLTRRRVSKVLPLVWCGSLERQVLSSPSDRGPKLRGCLISRSSFCNPKDDFTDKLGILEREKEKAIKIYGNDPNVFPWSGLKLKQKIRGTLKEASEKNNALRRLKPRFKGRKN</sequence>
<organism evidence="1 2">
    <name type="scientific">Araneus ventricosus</name>
    <name type="common">Orbweaver spider</name>
    <name type="synonym">Epeira ventricosa</name>
    <dbReference type="NCBI Taxonomy" id="182803"/>
    <lineage>
        <taxon>Eukaryota</taxon>
        <taxon>Metazoa</taxon>
        <taxon>Ecdysozoa</taxon>
        <taxon>Arthropoda</taxon>
        <taxon>Chelicerata</taxon>
        <taxon>Arachnida</taxon>
        <taxon>Araneae</taxon>
        <taxon>Araneomorphae</taxon>
        <taxon>Entelegynae</taxon>
        <taxon>Araneoidea</taxon>
        <taxon>Araneidae</taxon>
        <taxon>Araneus</taxon>
    </lineage>
</organism>
<evidence type="ECO:0000313" key="1">
    <source>
        <dbReference type="EMBL" id="GBO09422.1"/>
    </source>
</evidence>
<reference evidence="1 2" key="1">
    <citation type="journal article" date="2019" name="Sci. Rep.">
        <title>Orb-weaving spider Araneus ventricosus genome elucidates the spidroin gene catalogue.</title>
        <authorList>
            <person name="Kono N."/>
            <person name="Nakamura H."/>
            <person name="Ohtoshi R."/>
            <person name="Moran D.A.P."/>
            <person name="Shinohara A."/>
            <person name="Yoshida Y."/>
            <person name="Fujiwara M."/>
            <person name="Mori M."/>
            <person name="Tomita M."/>
            <person name="Arakawa K."/>
        </authorList>
    </citation>
    <scope>NUCLEOTIDE SEQUENCE [LARGE SCALE GENOMIC DNA]</scope>
</reference>
<keyword evidence="2" id="KW-1185">Reference proteome</keyword>